<evidence type="ECO:0000313" key="1">
    <source>
        <dbReference type="EMBL" id="EPS31894.1"/>
    </source>
</evidence>
<gene>
    <name evidence="1" type="ORF">PDE_06852</name>
</gene>
<accession>S7ZNI1</accession>
<dbReference type="HOGENOM" id="CLU_3428536_0_0_1"/>
<sequence>MPPRGFYFAEAIEEIYELRP</sequence>
<organism evidence="1 2">
    <name type="scientific">Penicillium oxalicum (strain 114-2 / CGMCC 5302)</name>
    <name type="common">Penicillium decumbens</name>
    <dbReference type="NCBI Taxonomy" id="933388"/>
    <lineage>
        <taxon>Eukaryota</taxon>
        <taxon>Fungi</taxon>
        <taxon>Dikarya</taxon>
        <taxon>Ascomycota</taxon>
        <taxon>Pezizomycotina</taxon>
        <taxon>Eurotiomycetes</taxon>
        <taxon>Eurotiomycetidae</taxon>
        <taxon>Eurotiales</taxon>
        <taxon>Aspergillaceae</taxon>
        <taxon>Penicillium</taxon>
    </lineage>
</organism>
<proteinExistence type="predicted"/>
<evidence type="ECO:0000313" key="2">
    <source>
        <dbReference type="Proteomes" id="UP000019376"/>
    </source>
</evidence>
<dbReference type="AlphaFoldDB" id="S7ZNI1"/>
<dbReference type="Proteomes" id="UP000019376">
    <property type="component" value="Unassembled WGS sequence"/>
</dbReference>
<dbReference type="EMBL" id="KB644414">
    <property type="protein sequence ID" value="EPS31894.1"/>
    <property type="molecule type" value="Genomic_DNA"/>
</dbReference>
<keyword evidence="2" id="KW-1185">Reference proteome</keyword>
<protein>
    <submittedName>
        <fullName evidence="1">Uncharacterized protein</fullName>
    </submittedName>
</protein>
<reference evidence="1 2" key="1">
    <citation type="journal article" date="2013" name="PLoS ONE">
        <title>Genomic and secretomic analyses reveal unique features of the lignocellulolytic enzyme system of Penicillium decumbens.</title>
        <authorList>
            <person name="Liu G."/>
            <person name="Zhang L."/>
            <person name="Wei X."/>
            <person name="Zou G."/>
            <person name="Qin Y."/>
            <person name="Ma L."/>
            <person name="Li J."/>
            <person name="Zheng H."/>
            <person name="Wang S."/>
            <person name="Wang C."/>
            <person name="Xun L."/>
            <person name="Zhao G.-P."/>
            <person name="Zhou Z."/>
            <person name="Qu Y."/>
        </authorList>
    </citation>
    <scope>NUCLEOTIDE SEQUENCE [LARGE SCALE GENOMIC DNA]</scope>
    <source>
        <strain evidence="2">114-2 / CGMCC 5302</strain>
    </source>
</reference>
<name>S7ZNI1_PENO1</name>